<evidence type="ECO:0000313" key="1">
    <source>
        <dbReference type="EMBL" id="KRZ69289.1"/>
    </source>
</evidence>
<gene>
    <name evidence="1" type="ORF">T10_2939</name>
</gene>
<reference evidence="1 2" key="1">
    <citation type="submission" date="2015-01" db="EMBL/GenBank/DDBJ databases">
        <title>Evolution of Trichinella species and genotypes.</title>
        <authorList>
            <person name="Korhonen P.K."/>
            <person name="Edoardo P."/>
            <person name="Giuseppe L.R."/>
            <person name="Gasser R.B."/>
        </authorList>
    </citation>
    <scope>NUCLEOTIDE SEQUENCE [LARGE SCALE GENOMIC DNA]</scope>
    <source>
        <strain evidence="1">ISS1980</strain>
    </source>
</reference>
<proteinExistence type="predicted"/>
<protein>
    <submittedName>
        <fullName evidence="1">Uncharacterized protein</fullName>
    </submittedName>
</protein>
<sequence length="88" mass="9902">MVEVFSLKLPFSAAQCNTLVKNPNCLEVEKVFHCRQLLQKIIPVCMVDFSNMPVTTTTIPYGAKWQNLTMQQLPTCRQTSIPLTAVCV</sequence>
<dbReference type="EMBL" id="JYDO01000139">
    <property type="protein sequence ID" value="KRZ69289.1"/>
    <property type="molecule type" value="Genomic_DNA"/>
</dbReference>
<name>A0A0V1MC19_9BILA</name>
<organism evidence="1 2">
    <name type="scientific">Trichinella papuae</name>
    <dbReference type="NCBI Taxonomy" id="268474"/>
    <lineage>
        <taxon>Eukaryota</taxon>
        <taxon>Metazoa</taxon>
        <taxon>Ecdysozoa</taxon>
        <taxon>Nematoda</taxon>
        <taxon>Enoplea</taxon>
        <taxon>Dorylaimia</taxon>
        <taxon>Trichinellida</taxon>
        <taxon>Trichinellidae</taxon>
        <taxon>Trichinella</taxon>
    </lineage>
</organism>
<comment type="caution">
    <text evidence="1">The sequence shown here is derived from an EMBL/GenBank/DDBJ whole genome shotgun (WGS) entry which is preliminary data.</text>
</comment>
<dbReference type="Proteomes" id="UP000054843">
    <property type="component" value="Unassembled WGS sequence"/>
</dbReference>
<evidence type="ECO:0000313" key="2">
    <source>
        <dbReference type="Proteomes" id="UP000054843"/>
    </source>
</evidence>
<accession>A0A0V1MC19</accession>
<keyword evidence="2" id="KW-1185">Reference proteome</keyword>
<dbReference type="AlphaFoldDB" id="A0A0V1MC19"/>